<dbReference type="InterPro" id="IPR005467">
    <property type="entry name" value="His_kinase_dom"/>
</dbReference>
<comment type="caution">
    <text evidence="6">The sequence shown here is derived from an EMBL/GenBank/DDBJ whole genome shotgun (WGS) entry which is preliminary data.</text>
</comment>
<dbReference type="CDD" id="cd00082">
    <property type="entry name" value="HisKA"/>
    <property type="match status" value="1"/>
</dbReference>
<dbReference type="SMART" id="SM00387">
    <property type="entry name" value="HATPase_c"/>
    <property type="match status" value="1"/>
</dbReference>
<dbReference type="InterPro" id="IPR032710">
    <property type="entry name" value="NTF2-like_dom_sf"/>
</dbReference>
<dbReference type="PANTHER" id="PTHR43065">
    <property type="entry name" value="SENSOR HISTIDINE KINASE"/>
    <property type="match status" value="1"/>
</dbReference>
<dbReference type="PROSITE" id="PS50109">
    <property type="entry name" value="HIS_KIN"/>
    <property type="match status" value="1"/>
</dbReference>
<protein>
    <recommendedName>
        <fullName evidence="2">histidine kinase</fullName>
        <ecNumber evidence="2">2.7.13.3</ecNumber>
    </recommendedName>
</protein>
<dbReference type="EMBL" id="JAFKCW010000001">
    <property type="protein sequence ID" value="MBN7800626.1"/>
    <property type="molecule type" value="Genomic_DNA"/>
</dbReference>
<keyword evidence="4" id="KW-0175">Coiled coil</keyword>
<evidence type="ECO:0000256" key="1">
    <source>
        <dbReference type="ARBA" id="ARBA00000085"/>
    </source>
</evidence>
<dbReference type="InterPro" id="IPR003661">
    <property type="entry name" value="HisK_dim/P_dom"/>
</dbReference>
<sequence length="454" mass="50894">MKLTNKLEEELKTLYLLYFESLFGANVERYVSFFVDDFKQFGTTLEEAWFSKSESGAYLGTHVGPVAGKIELRNRDIKMEAVDRLILIIEQADCFVNIDGIWAFYDRIRISSLMQNTVSGWKFVQQHMSFPDSRTEEGQTVALEKIKAENIKLKAAVKRRTTELEKKNLELKQAILNLKSTQAQLIQQEKLASLGQLTAGIAHEIKNPLNFVNNFSEVSLEMLSEINEERAKSQEIRDESLVDEILADVVSNIQKVREHGKRADEIVKSMLQHSRGGSGKKSPMDVNALVREFANLAFHGMRASKKPIDVALQLDLGKDVGEIPMILEDLSRVIINICSNAFDAMREKLSKPPADEKNGDCPEQAESYQPMLKVSTAKHEGKVIIAFRDNGVGIPDEIRDKIMQPFFTTKKGTEGTGLGLSITHDILKAHGGDLKIESEPGIGTVVQIFFNPPK</sequence>
<dbReference type="InterPro" id="IPR036890">
    <property type="entry name" value="HATPase_C_sf"/>
</dbReference>
<dbReference type="Pfam" id="PF02518">
    <property type="entry name" value="HATPase_c"/>
    <property type="match status" value="1"/>
</dbReference>
<evidence type="ECO:0000256" key="2">
    <source>
        <dbReference type="ARBA" id="ARBA00012438"/>
    </source>
</evidence>
<dbReference type="Pfam" id="PF00512">
    <property type="entry name" value="HisKA"/>
    <property type="match status" value="1"/>
</dbReference>
<proteinExistence type="predicted"/>
<evidence type="ECO:0000256" key="3">
    <source>
        <dbReference type="ARBA" id="ARBA00022553"/>
    </source>
</evidence>
<evidence type="ECO:0000259" key="5">
    <source>
        <dbReference type="PROSITE" id="PS50109"/>
    </source>
</evidence>
<dbReference type="SUPFAM" id="SSF55874">
    <property type="entry name" value="ATPase domain of HSP90 chaperone/DNA topoisomerase II/histidine kinase"/>
    <property type="match status" value="1"/>
</dbReference>
<dbReference type="EC" id="2.7.13.3" evidence="2"/>
<organism evidence="6 7">
    <name type="scientific">Algoriphagus aestuariicola</name>
    <dbReference type="NCBI Taxonomy" id="1852016"/>
    <lineage>
        <taxon>Bacteria</taxon>
        <taxon>Pseudomonadati</taxon>
        <taxon>Bacteroidota</taxon>
        <taxon>Cytophagia</taxon>
        <taxon>Cytophagales</taxon>
        <taxon>Cyclobacteriaceae</taxon>
        <taxon>Algoriphagus</taxon>
    </lineage>
</organism>
<evidence type="ECO:0000256" key="4">
    <source>
        <dbReference type="SAM" id="Coils"/>
    </source>
</evidence>
<dbReference type="InterPro" id="IPR004358">
    <property type="entry name" value="Sig_transdc_His_kin-like_C"/>
</dbReference>
<dbReference type="PANTHER" id="PTHR43065:SF42">
    <property type="entry name" value="TWO-COMPONENT SENSOR PPRA"/>
    <property type="match status" value="1"/>
</dbReference>
<feature type="coiled-coil region" evidence="4">
    <location>
        <begin position="154"/>
        <end position="191"/>
    </location>
</feature>
<dbReference type="InterPro" id="IPR036097">
    <property type="entry name" value="HisK_dim/P_sf"/>
</dbReference>
<dbReference type="Proteomes" id="UP000664698">
    <property type="component" value="Unassembled WGS sequence"/>
</dbReference>
<dbReference type="SMART" id="SM00388">
    <property type="entry name" value="HisKA"/>
    <property type="match status" value="1"/>
</dbReference>
<dbReference type="RefSeq" id="WP_206568570.1">
    <property type="nucleotide sequence ID" value="NZ_JAFKCW010000001.1"/>
</dbReference>
<dbReference type="PRINTS" id="PR00344">
    <property type="entry name" value="BCTRLSENSOR"/>
</dbReference>
<evidence type="ECO:0000313" key="7">
    <source>
        <dbReference type="Proteomes" id="UP000664698"/>
    </source>
</evidence>
<dbReference type="InterPro" id="IPR037401">
    <property type="entry name" value="SnoaL-like"/>
</dbReference>
<dbReference type="Pfam" id="PF13474">
    <property type="entry name" value="SnoaL_3"/>
    <property type="match status" value="1"/>
</dbReference>
<dbReference type="SUPFAM" id="SSF54427">
    <property type="entry name" value="NTF2-like"/>
    <property type="match status" value="1"/>
</dbReference>
<gene>
    <name evidence="6" type="ORF">J0A67_07125</name>
</gene>
<keyword evidence="7" id="KW-1185">Reference proteome</keyword>
<dbReference type="SUPFAM" id="SSF47384">
    <property type="entry name" value="Homodimeric domain of signal transducing histidine kinase"/>
    <property type="match status" value="1"/>
</dbReference>
<accession>A0ABS3BNZ6</accession>
<dbReference type="Gene3D" id="1.10.287.130">
    <property type="match status" value="1"/>
</dbReference>
<feature type="domain" description="Histidine kinase" evidence="5">
    <location>
        <begin position="200"/>
        <end position="454"/>
    </location>
</feature>
<dbReference type="InterPro" id="IPR003594">
    <property type="entry name" value="HATPase_dom"/>
</dbReference>
<comment type="catalytic activity">
    <reaction evidence="1">
        <text>ATP + protein L-histidine = ADP + protein N-phospho-L-histidine.</text>
        <dbReference type="EC" id="2.7.13.3"/>
    </reaction>
</comment>
<dbReference type="Gene3D" id="3.30.565.10">
    <property type="entry name" value="Histidine kinase-like ATPase, C-terminal domain"/>
    <property type="match status" value="1"/>
</dbReference>
<name>A0ABS3BNZ6_9BACT</name>
<evidence type="ECO:0000313" key="6">
    <source>
        <dbReference type="EMBL" id="MBN7800626.1"/>
    </source>
</evidence>
<keyword evidence="3" id="KW-0597">Phosphoprotein</keyword>
<reference evidence="6 7" key="1">
    <citation type="submission" date="2021-03" db="EMBL/GenBank/DDBJ databases">
        <title>novel species isolated from a fishpond in China.</title>
        <authorList>
            <person name="Lu H."/>
            <person name="Cai Z."/>
        </authorList>
    </citation>
    <scope>NUCLEOTIDE SEQUENCE [LARGE SCALE GENOMIC DNA]</scope>
    <source>
        <strain evidence="6 7">JCM 31546</strain>
    </source>
</reference>